<comment type="caution">
    <text evidence="2">The sequence shown here is derived from an EMBL/GenBank/DDBJ whole genome shotgun (WGS) entry which is preliminary data.</text>
</comment>
<dbReference type="Proteomes" id="UP000634134">
    <property type="component" value="Unassembled WGS sequence"/>
</dbReference>
<keyword evidence="3" id="KW-1185">Reference proteome</keyword>
<gene>
    <name evidence="2" type="ORF">IEE83_10060</name>
</gene>
<evidence type="ECO:0000259" key="1">
    <source>
        <dbReference type="Pfam" id="PF08463"/>
    </source>
</evidence>
<accession>A0ABR9WB66</accession>
<evidence type="ECO:0000313" key="3">
    <source>
        <dbReference type="Proteomes" id="UP000634134"/>
    </source>
</evidence>
<protein>
    <recommendedName>
        <fullName evidence="1">EcoEI R protein C-terminal domain-containing protein</fullName>
    </recommendedName>
</protein>
<dbReference type="Pfam" id="PF08463">
    <property type="entry name" value="EcoEI_R_C"/>
    <property type="match status" value="1"/>
</dbReference>
<organism evidence="2 3">
    <name type="scientific">Dyadobacter subterraneus</name>
    <dbReference type="NCBI Taxonomy" id="2773304"/>
    <lineage>
        <taxon>Bacteria</taxon>
        <taxon>Pseudomonadati</taxon>
        <taxon>Bacteroidota</taxon>
        <taxon>Cytophagia</taxon>
        <taxon>Cytophagales</taxon>
        <taxon>Spirosomataceae</taxon>
        <taxon>Dyadobacter</taxon>
    </lineage>
</organism>
<proteinExistence type="predicted"/>
<dbReference type="InterPro" id="IPR013670">
    <property type="entry name" value="EcoEI_R_C_dom"/>
</dbReference>
<dbReference type="EMBL" id="JACYGY010000001">
    <property type="protein sequence ID" value="MBE9462226.1"/>
    <property type="molecule type" value="Genomic_DNA"/>
</dbReference>
<evidence type="ECO:0000313" key="2">
    <source>
        <dbReference type="EMBL" id="MBE9462226.1"/>
    </source>
</evidence>
<reference evidence="3" key="1">
    <citation type="submission" date="2023-07" db="EMBL/GenBank/DDBJ databases">
        <title>Dyadobacter sp. nov 'subterranea' isolated from contaminted grondwater.</title>
        <authorList>
            <person name="Szabo I."/>
            <person name="Al-Omari J."/>
            <person name="Szerdahelyi S.G."/>
            <person name="Rado J."/>
        </authorList>
    </citation>
    <scope>NUCLEOTIDE SEQUENCE [LARGE SCALE GENOMIC DNA]</scope>
    <source>
        <strain evidence="3">UP-52</strain>
    </source>
</reference>
<sequence>MRGCWRRCFFNRLRRCGARVHTHEEFKKILGEKPLGIFVRSILGLDINAAREAFSSFLSNGPLSSVQIEFVKDLINQLTQNGKIDPEMLFDAPFTKFHEQGVAGVFSLNDAEKVIEMVKEVNGRAVAG</sequence>
<feature type="domain" description="EcoEI R protein C-terminal" evidence="1">
    <location>
        <begin position="26"/>
        <end position="120"/>
    </location>
</feature>
<dbReference type="RefSeq" id="WP_194120444.1">
    <property type="nucleotide sequence ID" value="NZ_JACYGY010000001.1"/>
</dbReference>
<name>A0ABR9WB66_9BACT</name>